<dbReference type="InterPro" id="IPR036397">
    <property type="entry name" value="RNaseH_sf"/>
</dbReference>
<dbReference type="Proteomes" id="UP000235965">
    <property type="component" value="Unassembled WGS sequence"/>
</dbReference>
<organism evidence="1 2">
    <name type="scientific">Cryptotermes secundus</name>
    <dbReference type="NCBI Taxonomy" id="105785"/>
    <lineage>
        <taxon>Eukaryota</taxon>
        <taxon>Metazoa</taxon>
        <taxon>Ecdysozoa</taxon>
        <taxon>Arthropoda</taxon>
        <taxon>Hexapoda</taxon>
        <taxon>Insecta</taxon>
        <taxon>Pterygota</taxon>
        <taxon>Neoptera</taxon>
        <taxon>Polyneoptera</taxon>
        <taxon>Dictyoptera</taxon>
        <taxon>Blattodea</taxon>
        <taxon>Blattoidea</taxon>
        <taxon>Termitoidae</taxon>
        <taxon>Kalotermitidae</taxon>
        <taxon>Cryptotermitinae</taxon>
        <taxon>Cryptotermes</taxon>
    </lineage>
</organism>
<evidence type="ECO:0000313" key="1">
    <source>
        <dbReference type="EMBL" id="PNF35044.1"/>
    </source>
</evidence>
<protein>
    <recommendedName>
        <fullName evidence="3">Tc1-like transposase DDE domain-containing protein</fullName>
    </recommendedName>
</protein>
<evidence type="ECO:0008006" key="3">
    <source>
        <dbReference type="Google" id="ProtNLM"/>
    </source>
</evidence>
<dbReference type="Gene3D" id="3.30.420.10">
    <property type="entry name" value="Ribonuclease H-like superfamily/Ribonuclease H"/>
    <property type="match status" value="1"/>
</dbReference>
<gene>
    <name evidence="1" type="ORF">B7P43_G11817</name>
</gene>
<keyword evidence="2" id="KW-1185">Reference proteome</keyword>
<dbReference type="InParanoid" id="A0A2J7R2I7"/>
<sequence length="57" mass="6790">MMSLFTQLELLSWFEEHEGEHQHLPWPAQSPDLNIIQPIWSVMETRVRNEVSPPTYL</sequence>
<proteinExistence type="predicted"/>
<comment type="caution">
    <text evidence="1">The sequence shown here is derived from an EMBL/GenBank/DDBJ whole genome shotgun (WGS) entry which is preliminary data.</text>
</comment>
<accession>A0A2J7R2I7</accession>
<dbReference type="GO" id="GO:0003676">
    <property type="term" value="F:nucleic acid binding"/>
    <property type="evidence" value="ECO:0007669"/>
    <property type="project" value="InterPro"/>
</dbReference>
<reference evidence="1 2" key="1">
    <citation type="submission" date="2017-12" db="EMBL/GenBank/DDBJ databases">
        <title>Hemimetabolous genomes reveal molecular basis of termite eusociality.</title>
        <authorList>
            <person name="Harrison M.C."/>
            <person name="Jongepier E."/>
            <person name="Robertson H.M."/>
            <person name="Arning N."/>
            <person name="Bitard-Feildel T."/>
            <person name="Chao H."/>
            <person name="Childers C.P."/>
            <person name="Dinh H."/>
            <person name="Doddapaneni H."/>
            <person name="Dugan S."/>
            <person name="Gowin J."/>
            <person name="Greiner C."/>
            <person name="Han Y."/>
            <person name="Hu H."/>
            <person name="Hughes D.S.T."/>
            <person name="Huylmans A.-K."/>
            <person name="Kemena C."/>
            <person name="Kremer L.P.M."/>
            <person name="Lee S.L."/>
            <person name="Lopez-Ezquerra A."/>
            <person name="Mallet L."/>
            <person name="Monroy-Kuhn J.M."/>
            <person name="Moser A."/>
            <person name="Murali S.C."/>
            <person name="Muzny D.M."/>
            <person name="Otani S."/>
            <person name="Piulachs M.-D."/>
            <person name="Poelchau M."/>
            <person name="Qu J."/>
            <person name="Schaub F."/>
            <person name="Wada-Katsumata A."/>
            <person name="Worley K.C."/>
            <person name="Xie Q."/>
            <person name="Ylla G."/>
            <person name="Poulsen M."/>
            <person name="Gibbs R.A."/>
            <person name="Schal C."/>
            <person name="Richards S."/>
            <person name="Belles X."/>
            <person name="Korb J."/>
            <person name="Bornberg-Bauer E."/>
        </authorList>
    </citation>
    <scope>NUCLEOTIDE SEQUENCE [LARGE SCALE GENOMIC DNA]</scope>
    <source>
        <tissue evidence="1">Whole body</tissue>
    </source>
</reference>
<name>A0A2J7R2I7_9NEOP</name>
<evidence type="ECO:0000313" key="2">
    <source>
        <dbReference type="Proteomes" id="UP000235965"/>
    </source>
</evidence>
<dbReference type="AlphaFoldDB" id="A0A2J7R2I7"/>
<dbReference type="EMBL" id="NEVH01007830">
    <property type="protein sequence ID" value="PNF35044.1"/>
    <property type="molecule type" value="Genomic_DNA"/>
</dbReference>